<dbReference type="OrthoDB" id="2420894at2759"/>
<evidence type="ECO:0000313" key="3">
    <source>
        <dbReference type="EMBL" id="CAG8590015.1"/>
    </source>
</evidence>
<dbReference type="AlphaFoldDB" id="A0A9N9C8B6"/>
<evidence type="ECO:0000256" key="2">
    <source>
        <dbReference type="SAM" id="SignalP"/>
    </source>
</evidence>
<feature type="signal peptide" evidence="2">
    <location>
        <begin position="1"/>
        <end position="24"/>
    </location>
</feature>
<gene>
    <name evidence="3" type="ORF">DEBURN_LOCUS9009</name>
</gene>
<sequence length="899" mass="102641">MIRSSLNLIVAWITIFSLTSSISGLGTFTHNETKPFENKPWMWQYGKYIDGTVVIRIFNKDPDANTSDTGLWTRPMLSLRIIHPNGTVSEIDKDLGIQEFNWYIFIAPDGSNQDPINIYALQKGYLLVRYFNASDTNNSTTYEEWGRIIDWNGNLYDEIYLGGVYLQDDIWYPSVAKIVPNVDPKKGFIRIAGRNMTYYEWQQFMIGDSFDLKKIQEGYVDLPQKDGTSAQLYPMATVDEGYSIIMGNSTDSTNSNNPFEIYAAVYYLKIGYNETQFSASKLLYQSSLPNITLSNLLCSISSSGVGQVCTLNIIQSNFINSTNSTNYTNYYVKLDFLISGSVTKITPLNNLPELPSNITLGWTMESIPFGGYLVYGTFQDEDGHTNAYGYYFNEIDYEEWDFPEPSMLNNVGTLIILPNNTLLISQLETLNTWSFLTTDMPNYSGNSDNGYSNLLIESTSPSINSSISNISNLTDMGNITITYYKPVELSDGNIWIYRIDDSKDKVNNITQNVTRQFVNSNDNEFCRISNNGLTVTIKVIISTFSYPNSQFYVEVDNNFVKSKEYGEPLMGIYDNIWKFNTSSREETFADTVSGVLRLTTDGTKHYENLNSTEKDQFFSDLRIELSKIIPVNLERLSLNKKTQVDISISPNRQLFISLVIQSQSSKEERSVQSILDDLNWMIKYKSITSISLFPTTNYLDETFGFETRQNLWVRYKIKLLGVILALGILGRNMAVFQIGLIIFDFVMDVLFVIKNENQKKTFIKNQIETFFENKNEPKTFLNWFTENGKVVSIFTMLSGADIEALSILHSNMAGFEIFNAPFSTEGKNKIFWGSCLNIFLEDMPQVIIQIYYQQSVVTYDIIPFLTLISSCLNLLINIIGRLYQAINIYRKNKDESLQT</sequence>
<keyword evidence="1" id="KW-0472">Membrane</keyword>
<comment type="caution">
    <text evidence="3">The sequence shown here is derived from an EMBL/GenBank/DDBJ whole genome shotgun (WGS) entry which is preliminary data.</text>
</comment>
<evidence type="ECO:0000313" key="4">
    <source>
        <dbReference type="Proteomes" id="UP000789706"/>
    </source>
</evidence>
<accession>A0A9N9C8B6</accession>
<reference evidence="3" key="1">
    <citation type="submission" date="2021-06" db="EMBL/GenBank/DDBJ databases">
        <authorList>
            <person name="Kallberg Y."/>
            <person name="Tangrot J."/>
            <person name="Rosling A."/>
        </authorList>
    </citation>
    <scope>NUCLEOTIDE SEQUENCE</scope>
    <source>
        <strain evidence="3">AZ414A</strain>
    </source>
</reference>
<evidence type="ECO:0000256" key="1">
    <source>
        <dbReference type="SAM" id="Phobius"/>
    </source>
</evidence>
<feature type="chain" id="PRO_5040341755" evidence="2">
    <location>
        <begin position="25"/>
        <end position="899"/>
    </location>
</feature>
<keyword evidence="4" id="KW-1185">Reference proteome</keyword>
<feature type="transmembrane region" description="Helical" evidence="1">
    <location>
        <begin position="864"/>
        <end position="883"/>
    </location>
</feature>
<keyword evidence="1" id="KW-0812">Transmembrane</keyword>
<protein>
    <submittedName>
        <fullName evidence="3">1609_t:CDS:1</fullName>
    </submittedName>
</protein>
<keyword evidence="2" id="KW-0732">Signal</keyword>
<feature type="transmembrane region" description="Helical" evidence="1">
    <location>
        <begin position="734"/>
        <end position="753"/>
    </location>
</feature>
<organism evidence="3 4">
    <name type="scientific">Diversispora eburnea</name>
    <dbReference type="NCBI Taxonomy" id="1213867"/>
    <lineage>
        <taxon>Eukaryota</taxon>
        <taxon>Fungi</taxon>
        <taxon>Fungi incertae sedis</taxon>
        <taxon>Mucoromycota</taxon>
        <taxon>Glomeromycotina</taxon>
        <taxon>Glomeromycetes</taxon>
        <taxon>Diversisporales</taxon>
        <taxon>Diversisporaceae</taxon>
        <taxon>Diversispora</taxon>
    </lineage>
</organism>
<dbReference type="Proteomes" id="UP000789706">
    <property type="component" value="Unassembled WGS sequence"/>
</dbReference>
<name>A0A9N9C8B6_9GLOM</name>
<dbReference type="EMBL" id="CAJVPK010001529">
    <property type="protein sequence ID" value="CAG8590015.1"/>
    <property type="molecule type" value="Genomic_DNA"/>
</dbReference>
<keyword evidence="1" id="KW-1133">Transmembrane helix</keyword>
<proteinExistence type="predicted"/>